<dbReference type="EMBL" id="CP017107">
    <property type="protein sequence ID" value="AOO74013.1"/>
    <property type="molecule type" value="Genomic_DNA"/>
</dbReference>
<dbReference type="Proteomes" id="UP000094723">
    <property type="component" value="Chromosome"/>
</dbReference>
<evidence type="ECO:0000313" key="3">
    <source>
        <dbReference type="Proteomes" id="UP000094723"/>
    </source>
</evidence>
<proteinExistence type="predicted"/>
<dbReference type="GO" id="GO:0016787">
    <property type="term" value="F:hydrolase activity"/>
    <property type="evidence" value="ECO:0007669"/>
    <property type="project" value="UniProtKB-KW"/>
</dbReference>
<gene>
    <name evidence="2" type="ORF">BHF65_07220</name>
</gene>
<evidence type="ECO:0000313" key="2">
    <source>
        <dbReference type="EMBL" id="AOO74013.1"/>
    </source>
</evidence>
<organism evidence="2 3">
    <name type="scientific">Ligilactobacillus salivarius</name>
    <dbReference type="NCBI Taxonomy" id="1624"/>
    <lineage>
        <taxon>Bacteria</taxon>
        <taxon>Bacillati</taxon>
        <taxon>Bacillota</taxon>
        <taxon>Bacilli</taxon>
        <taxon>Lactobacillales</taxon>
        <taxon>Lactobacillaceae</taxon>
        <taxon>Ligilactobacillus</taxon>
    </lineage>
</organism>
<dbReference type="GO" id="GO:0003676">
    <property type="term" value="F:nucleic acid binding"/>
    <property type="evidence" value="ECO:0007669"/>
    <property type="project" value="InterPro"/>
</dbReference>
<keyword evidence="1" id="KW-0378">Hydrolase</keyword>
<accession>A0A1D7TSS5</accession>
<sequence>MAGEKRFEKKVEKYLESQGIYQNNTKKQNKTIKDNGWFFKVWGGGFQSGGIPDLICNINGFFLSIELKDIRGQPSELQVRNTKLINQTNGVGLILYPQGFETFKKIVEVMLACNSHIPEYLHLSEIHLNINSGILKS</sequence>
<dbReference type="InterPro" id="IPR011856">
    <property type="entry name" value="tRNA_endonuc-like_dom_sf"/>
</dbReference>
<protein>
    <submittedName>
        <fullName evidence="2">VRR-NUC domain-containing protein</fullName>
    </submittedName>
</protein>
<dbReference type="AlphaFoldDB" id="A0A1D7TSS5"/>
<dbReference type="RefSeq" id="WP_069469363.1">
    <property type="nucleotide sequence ID" value="NZ_CP017107.1"/>
</dbReference>
<name>A0A1D7TSS5_9LACO</name>
<dbReference type="InterPro" id="IPR011335">
    <property type="entry name" value="Restrct_endonuc-II-like"/>
</dbReference>
<reference evidence="2 3" key="1">
    <citation type="submission" date="2016-09" db="EMBL/GenBank/DDBJ databases">
        <title>Complete Genome Sequence of Lactobacillus salivarius Jin.</title>
        <authorList>
            <person name="Jin N."/>
            <person name="Li C."/>
            <person name="Wang M."/>
            <person name="Ren D."/>
            <person name="Di Y."/>
            <person name="Pan R."/>
            <person name="Du S."/>
            <person name="Lu H."/>
            <person name="Li X."/>
            <person name="Tian M."/>
        </authorList>
    </citation>
    <scope>NUCLEOTIDE SEQUENCE [LARGE SCALE GENOMIC DNA]</scope>
    <source>
        <strain evidence="2 3">CICC 23174</strain>
    </source>
</reference>
<evidence type="ECO:0000256" key="1">
    <source>
        <dbReference type="ARBA" id="ARBA00022801"/>
    </source>
</evidence>
<dbReference type="Gene3D" id="3.40.1350.10">
    <property type="match status" value="1"/>
</dbReference>
<dbReference type="SUPFAM" id="SSF52980">
    <property type="entry name" value="Restriction endonuclease-like"/>
    <property type="match status" value="1"/>
</dbReference>